<dbReference type="InterPro" id="IPR046668">
    <property type="entry name" value="DUF6538"/>
</dbReference>
<organism evidence="2 3">
    <name type="scientific">Mesorhizobium liriopis</name>
    <dbReference type="NCBI Taxonomy" id="2953882"/>
    <lineage>
        <taxon>Bacteria</taxon>
        <taxon>Pseudomonadati</taxon>
        <taxon>Pseudomonadota</taxon>
        <taxon>Alphaproteobacteria</taxon>
        <taxon>Hyphomicrobiales</taxon>
        <taxon>Phyllobacteriaceae</taxon>
        <taxon>Mesorhizobium</taxon>
    </lineage>
</organism>
<gene>
    <name evidence="2" type="ORF">NGM99_07045</name>
</gene>
<comment type="caution">
    <text evidence="2">The sequence shown here is derived from an EMBL/GenBank/DDBJ whole genome shotgun (WGS) entry which is preliminary data.</text>
</comment>
<dbReference type="EMBL" id="JAMXQS010000003">
    <property type="protein sequence ID" value="MCO6049546.1"/>
    <property type="molecule type" value="Genomic_DNA"/>
</dbReference>
<proteinExistence type="predicted"/>
<sequence>MSRPFKHPRTGIYWLQKRVPQDLVSTLGRKEVTQSLGTRDPAEAKRKLAIELAELESQWADLRSGSRSITNQIAHALAAHSTIVGQKSAGTIRANNSRGIPNCIA</sequence>
<dbReference type="RefSeq" id="WP_252817454.1">
    <property type="nucleotide sequence ID" value="NZ_JAMXQS010000003.1"/>
</dbReference>
<name>A0ABT1C5U8_9HYPH</name>
<feature type="domain" description="DUF6538" evidence="1">
    <location>
        <begin position="9"/>
        <end position="63"/>
    </location>
</feature>
<evidence type="ECO:0000259" key="1">
    <source>
        <dbReference type="Pfam" id="PF20172"/>
    </source>
</evidence>
<dbReference type="Pfam" id="PF20172">
    <property type="entry name" value="DUF6538"/>
    <property type="match status" value="1"/>
</dbReference>
<evidence type="ECO:0000313" key="3">
    <source>
        <dbReference type="Proteomes" id="UP001205906"/>
    </source>
</evidence>
<evidence type="ECO:0000313" key="2">
    <source>
        <dbReference type="EMBL" id="MCO6049546.1"/>
    </source>
</evidence>
<protein>
    <recommendedName>
        <fullName evidence="1">DUF6538 domain-containing protein</fullName>
    </recommendedName>
</protein>
<keyword evidence="3" id="KW-1185">Reference proteome</keyword>
<dbReference type="Proteomes" id="UP001205906">
    <property type="component" value="Unassembled WGS sequence"/>
</dbReference>
<accession>A0ABT1C5U8</accession>
<reference evidence="2 3" key="1">
    <citation type="submission" date="2022-06" db="EMBL/GenBank/DDBJ databases">
        <title>Mesorhizobium sp. strain RP14 Genome sequencing and assembly.</title>
        <authorList>
            <person name="Kim I."/>
        </authorList>
    </citation>
    <scope>NUCLEOTIDE SEQUENCE [LARGE SCALE GENOMIC DNA]</scope>
    <source>
        <strain evidence="3">RP14(2022)</strain>
    </source>
</reference>